<proteinExistence type="predicted"/>
<name>A0AAD5S2G3_9FUNG</name>
<protein>
    <submittedName>
        <fullName evidence="2">Uncharacterized protein</fullName>
    </submittedName>
</protein>
<feature type="region of interest" description="Disordered" evidence="1">
    <location>
        <begin position="1"/>
        <end position="177"/>
    </location>
</feature>
<feature type="compositionally biased region" description="Basic and acidic residues" evidence="1">
    <location>
        <begin position="36"/>
        <end position="57"/>
    </location>
</feature>
<evidence type="ECO:0000313" key="2">
    <source>
        <dbReference type="EMBL" id="KAJ3037206.1"/>
    </source>
</evidence>
<feature type="compositionally biased region" description="Polar residues" evidence="1">
    <location>
        <begin position="58"/>
        <end position="71"/>
    </location>
</feature>
<reference evidence="2" key="1">
    <citation type="submission" date="2020-05" db="EMBL/GenBank/DDBJ databases">
        <title>Phylogenomic resolution of chytrid fungi.</title>
        <authorList>
            <person name="Stajich J.E."/>
            <person name="Amses K."/>
            <person name="Simmons R."/>
            <person name="Seto K."/>
            <person name="Myers J."/>
            <person name="Bonds A."/>
            <person name="Quandt C.A."/>
            <person name="Barry K."/>
            <person name="Liu P."/>
            <person name="Grigoriev I."/>
            <person name="Longcore J.E."/>
            <person name="James T.Y."/>
        </authorList>
    </citation>
    <scope>NUCLEOTIDE SEQUENCE</scope>
    <source>
        <strain evidence="2">JEL0318</strain>
    </source>
</reference>
<evidence type="ECO:0000256" key="1">
    <source>
        <dbReference type="SAM" id="MobiDB-lite"/>
    </source>
</evidence>
<feature type="compositionally biased region" description="Low complexity" evidence="1">
    <location>
        <begin position="1"/>
        <end position="14"/>
    </location>
</feature>
<feature type="compositionally biased region" description="Polar residues" evidence="1">
    <location>
        <begin position="138"/>
        <end position="160"/>
    </location>
</feature>
<organism evidence="2 3">
    <name type="scientific">Rhizophlyctis rosea</name>
    <dbReference type="NCBI Taxonomy" id="64517"/>
    <lineage>
        <taxon>Eukaryota</taxon>
        <taxon>Fungi</taxon>
        <taxon>Fungi incertae sedis</taxon>
        <taxon>Chytridiomycota</taxon>
        <taxon>Chytridiomycota incertae sedis</taxon>
        <taxon>Chytridiomycetes</taxon>
        <taxon>Rhizophlyctidales</taxon>
        <taxon>Rhizophlyctidaceae</taxon>
        <taxon>Rhizophlyctis</taxon>
    </lineage>
</organism>
<sequence length="284" mass="30254">MSQPTPRRTPLQPRAGTNISRPGTKSSSSHASSHGPPERERSELSKKRKGTDHEKDSGSSAVNSNASTSLQVPEGKKRKHNQLADVLNPSATMDIDHDEGRESTSVTPHATAKQVTLPPTPVTQKGSKSGSPARATETPLSRKTISSTSTSLEPNESSAGATIGVLGDLPSVKKPRKKGAVTSVAAMLKELDTGAIPIRPAWSTGGPRAKGVNAKEKVANGFSKDTFAARKAMFAAQDDEEIERIRKDIEGKSTGPGTLRWRHSIKMCYAAYVIAKKGRTEEDV</sequence>
<evidence type="ECO:0000313" key="3">
    <source>
        <dbReference type="Proteomes" id="UP001212841"/>
    </source>
</evidence>
<comment type="caution">
    <text evidence="2">The sequence shown here is derived from an EMBL/GenBank/DDBJ whole genome shotgun (WGS) entry which is preliminary data.</text>
</comment>
<dbReference type="AlphaFoldDB" id="A0AAD5S2G3"/>
<keyword evidence="3" id="KW-1185">Reference proteome</keyword>
<accession>A0AAD5S2G3</accession>
<dbReference type="Proteomes" id="UP001212841">
    <property type="component" value="Unassembled WGS sequence"/>
</dbReference>
<dbReference type="EMBL" id="JADGJD010001855">
    <property type="protein sequence ID" value="KAJ3037206.1"/>
    <property type="molecule type" value="Genomic_DNA"/>
</dbReference>
<feature type="compositionally biased region" description="Polar residues" evidence="1">
    <location>
        <begin position="15"/>
        <end position="25"/>
    </location>
</feature>
<gene>
    <name evidence="2" type="ORF">HK097_003582</name>
</gene>